<dbReference type="SUPFAM" id="SSF55729">
    <property type="entry name" value="Acyl-CoA N-acyltransferases (Nat)"/>
    <property type="match status" value="1"/>
</dbReference>
<dbReference type="GO" id="GO:0016747">
    <property type="term" value="F:acyltransferase activity, transferring groups other than amino-acyl groups"/>
    <property type="evidence" value="ECO:0007669"/>
    <property type="project" value="InterPro"/>
</dbReference>
<evidence type="ECO:0000313" key="2">
    <source>
        <dbReference type="EMBL" id="MBB6146164.1"/>
    </source>
</evidence>
<dbReference type="OrthoDB" id="5291446at2"/>
<dbReference type="PROSITE" id="PS51186">
    <property type="entry name" value="GNAT"/>
    <property type="match status" value="1"/>
</dbReference>
<sequence length="241" mass="26243">MTVSSDEPLFGVVWRALATEHASLAIAAPLARRYPADVVPFAALLEYREDALAQLRELMLPGEETYVGWSEIAGVEFPACQGIEVLFDINALQMVPSQSSATVAVEDKAAPPVIMPLNAENAAEMVELTDVAFPGFFRPRTYVMGSYWGIRAEGKLVAMAGERLAVPGMREISAVCTRPGHTGRGYAAHLIRHLLHEHAAAGLESFLHVAETNHRAIALYERLGFVMVGATRCTRIRRSAT</sequence>
<reference evidence="2 3" key="1">
    <citation type="submission" date="2020-08" db="EMBL/GenBank/DDBJ databases">
        <title>Genomic Encyclopedia of Type Strains, Phase IV (KMG-IV): sequencing the most valuable type-strain genomes for metagenomic binning, comparative biology and taxonomic classification.</title>
        <authorList>
            <person name="Goeker M."/>
        </authorList>
    </citation>
    <scope>NUCLEOTIDE SEQUENCE [LARGE SCALE GENOMIC DNA]</scope>
    <source>
        <strain evidence="2 3">DSM 103733</strain>
    </source>
</reference>
<dbReference type="Gene3D" id="3.40.630.30">
    <property type="match status" value="1"/>
</dbReference>
<evidence type="ECO:0000313" key="3">
    <source>
        <dbReference type="Proteomes" id="UP000538666"/>
    </source>
</evidence>
<organism evidence="2 3">
    <name type="scientific">Silvibacterium bohemicum</name>
    <dbReference type="NCBI Taxonomy" id="1577686"/>
    <lineage>
        <taxon>Bacteria</taxon>
        <taxon>Pseudomonadati</taxon>
        <taxon>Acidobacteriota</taxon>
        <taxon>Terriglobia</taxon>
        <taxon>Terriglobales</taxon>
        <taxon>Acidobacteriaceae</taxon>
        <taxon>Silvibacterium</taxon>
    </lineage>
</organism>
<dbReference type="CDD" id="cd04301">
    <property type="entry name" value="NAT_SF"/>
    <property type="match status" value="1"/>
</dbReference>
<dbReference type="InterPro" id="IPR016181">
    <property type="entry name" value="Acyl_CoA_acyltransferase"/>
</dbReference>
<dbReference type="Pfam" id="PF08445">
    <property type="entry name" value="FR47"/>
    <property type="match status" value="1"/>
</dbReference>
<comment type="caution">
    <text evidence="2">The sequence shown here is derived from an EMBL/GenBank/DDBJ whole genome shotgun (WGS) entry which is preliminary data.</text>
</comment>
<feature type="domain" description="N-acetyltransferase" evidence="1">
    <location>
        <begin position="112"/>
        <end position="241"/>
    </location>
</feature>
<dbReference type="InterPro" id="IPR013653">
    <property type="entry name" value="GCN5-like_dom"/>
</dbReference>
<keyword evidence="2" id="KW-0808">Transferase</keyword>
<keyword evidence="3" id="KW-1185">Reference proteome</keyword>
<evidence type="ECO:0000259" key="1">
    <source>
        <dbReference type="PROSITE" id="PS51186"/>
    </source>
</evidence>
<dbReference type="InterPro" id="IPR000182">
    <property type="entry name" value="GNAT_dom"/>
</dbReference>
<name>A0A841K7B8_9BACT</name>
<dbReference type="EMBL" id="JACHEK010000009">
    <property type="protein sequence ID" value="MBB6146164.1"/>
    <property type="molecule type" value="Genomic_DNA"/>
</dbReference>
<dbReference type="AlphaFoldDB" id="A0A841K7B8"/>
<protein>
    <submittedName>
        <fullName evidence="2">GNAT superfamily N-acetyltransferase</fullName>
    </submittedName>
</protein>
<proteinExistence type="predicted"/>
<dbReference type="RefSeq" id="WP_050058365.1">
    <property type="nucleotide sequence ID" value="NZ_JACHEK010000009.1"/>
</dbReference>
<accession>A0A841K7B8</accession>
<gene>
    <name evidence="2" type="ORF">HNQ77_004136</name>
</gene>
<dbReference type="Proteomes" id="UP000538666">
    <property type="component" value="Unassembled WGS sequence"/>
</dbReference>